<dbReference type="EMBL" id="BSNW01000038">
    <property type="protein sequence ID" value="GLQ69535.1"/>
    <property type="molecule type" value="Genomic_DNA"/>
</dbReference>
<dbReference type="InterPro" id="IPR037891">
    <property type="entry name" value="Cdil-like_sf"/>
</dbReference>
<dbReference type="Proteomes" id="UP001156672">
    <property type="component" value="Unassembled WGS sequence"/>
</dbReference>
<keyword evidence="2" id="KW-1185">Reference proteome</keyword>
<name>A0ABQ5X2F4_9PROT</name>
<evidence type="ECO:0000313" key="1">
    <source>
        <dbReference type="EMBL" id="GLQ69535.1"/>
    </source>
</evidence>
<organism evidence="1 2">
    <name type="scientific">Gluconobacter albidus</name>
    <dbReference type="NCBI Taxonomy" id="318683"/>
    <lineage>
        <taxon>Bacteria</taxon>
        <taxon>Pseudomonadati</taxon>
        <taxon>Pseudomonadota</taxon>
        <taxon>Alphaproteobacteria</taxon>
        <taxon>Acetobacterales</taxon>
        <taxon>Acetobacteraceae</taxon>
        <taxon>Gluconobacter</taxon>
    </lineage>
</organism>
<dbReference type="RefSeq" id="WP_062027222.1">
    <property type="nucleotide sequence ID" value="NZ_BEWL01000025.1"/>
</dbReference>
<evidence type="ECO:0000313" key="2">
    <source>
        <dbReference type="Proteomes" id="UP001156672"/>
    </source>
</evidence>
<gene>
    <name evidence="1" type="ORF">GCM10007866_19880</name>
</gene>
<accession>A0ABQ5X2F4</accession>
<reference evidence="2" key="1">
    <citation type="journal article" date="2019" name="Int. J. Syst. Evol. Microbiol.">
        <title>The Global Catalogue of Microorganisms (GCM) 10K type strain sequencing project: providing services to taxonomists for standard genome sequencing and annotation.</title>
        <authorList>
            <consortium name="The Broad Institute Genomics Platform"/>
            <consortium name="The Broad Institute Genome Sequencing Center for Infectious Disease"/>
            <person name="Wu L."/>
            <person name="Ma J."/>
        </authorList>
    </citation>
    <scope>NUCLEOTIDE SEQUENCE [LARGE SCALE GENOMIC DNA]</scope>
    <source>
        <strain evidence="2">NBRC 3250</strain>
    </source>
</reference>
<protein>
    <recommendedName>
        <fullName evidence="3">DUF1436 domain-containing protein</fullName>
    </recommendedName>
</protein>
<evidence type="ECO:0008006" key="3">
    <source>
        <dbReference type="Google" id="ProtNLM"/>
    </source>
</evidence>
<dbReference type="Gene3D" id="3.40.1590.10">
    <property type="entry name" value="NMB0488-like"/>
    <property type="match status" value="1"/>
</dbReference>
<sequence>MIIQQFPIRRQKRANCFRAKKYLAIECQEIWGGSHFSRTGWSTYIDRADATPGWIGENFRQSIQSSEYFKTPGVPFPREAIAKVNAECDPLMLAFWGKLAEEFRFADWRATHAKTAMVFASWDYELTDHIELRASKGRGGGHSAWLQGEDDGTVFHVSISASNEELGNVIIQALNACKPSYL</sequence>
<proteinExistence type="predicted"/>
<comment type="caution">
    <text evidence="1">The sequence shown here is derived from an EMBL/GenBank/DDBJ whole genome shotgun (WGS) entry which is preliminary data.</text>
</comment>